<dbReference type="Gene3D" id="3.30.470.20">
    <property type="entry name" value="ATP-grasp fold, B domain"/>
    <property type="match status" value="1"/>
</dbReference>
<comment type="cofactor">
    <cofactor evidence="16">
        <name>Mg(2+)</name>
        <dbReference type="ChEBI" id="CHEBI:18420"/>
    </cofactor>
    <cofactor evidence="16">
        <name>Mn(2+)</name>
        <dbReference type="ChEBI" id="CHEBI:29035"/>
    </cofactor>
    <text evidence="16">Binds 2 magnesium or manganese ions per subunit.</text>
</comment>
<dbReference type="PANTHER" id="PTHR23132">
    <property type="entry name" value="D-ALANINE--D-ALANINE LIGASE"/>
    <property type="match status" value="1"/>
</dbReference>
<evidence type="ECO:0000256" key="10">
    <source>
        <dbReference type="ARBA" id="ARBA00023211"/>
    </source>
</evidence>
<sequence length="377" mass="41195">MNIAVIYGGRSGEHEVSLISAAAIASGISKEHKVILIGITKSGKWYLQPDSEYERVCKDTKAILTITEDESKAVTIVPAGGKNAFLAGGKPLDIDVVFPALHGTYGEDGTIQGLFEMADIPYVGCTPLASAITMDKEKTKLIWQSVGLPVVPYVCVKRSVVLDSIVYDSVIEETEKELGYPMFVKPCCAGSSNGASKANDRKELNFAIMEAFEWDDKVLIEKSLTNAREIECSVTGNSVTFPSDSDVEEVTAYIPGEIVPNHDFYDFDAKYNDPDGANLIIPAELSENDLEKIRKTACAAYKVLDATGLSRVDFFIDRETKAVYLNEINTLPGFTPISMFPKMCDAAGLKFADLVELLIKEAVARYETHSKLTTSRI</sequence>
<feature type="active site" evidence="14">
    <location>
        <position position="338"/>
    </location>
</feature>
<feature type="binding site" evidence="15">
    <location>
        <begin position="326"/>
        <end position="327"/>
    </location>
    <ligand>
        <name>ATP</name>
        <dbReference type="ChEBI" id="CHEBI:30616"/>
    </ligand>
</feature>
<evidence type="ECO:0000313" key="20">
    <source>
        <dbReference type="Proteomes" id="UP000182360"/>
    </source>
</evidence>
<dbReference type="OrthoDB" id="9813261at2"/>
<dbReference type="HAMAP" id="MF_00047">
    <property type="entry name" value="Dala_Dala_lig"/>
    <property type="match status" value="1"/>
</dbReference>
<keyword evidence="11 13" id="KW-0961">Cell wall biogenesis/degradation</keyword>
<keyword evidence="5 15" id="KW-0547">Nucleotide-binding</keyword>
<dbReference type="GO" id="GO:0071555">
    <property type="term" value="P:cell wall organization"/>
    <property type="evidence" value="ECO:0007669"/>
    <property type="project" value="UniProtKB-KW"/>
</dbReference>
<dbReference type="FunFam" id="3.30.470.20:FF:000008">
    <property type="entry name" value="D-alanine--D-alanine ligase"/>
    <property type="match status" value="1"/>
</dbReference>
<dbReference type="GO" id="GO:0008716">
    <property type="term" value="F:D-alanine-D-alanine ligase activity"/>
    <property type="evidence" value="ECO:0007669"/>
    <property type="project" value="UniProtKB-UniRule"/>
</dbReference>
<protein>
    <recommendedName>
        <fullName evidence="13">D-alanine--D-alanine ligase</fullName>
        <ecNumber evidence="13">6.3.2.4</ecNumber>
    </recommendedName>
    <alternativeName>
        <fullName evidence="13">D-Ala-D-Ala ligase</fullName>
    </alternativeName>
    <alternativeName>
        <fullName evidence="13">D-alanylalanine synthetase</fullName>
    </alternativeName>
</protein>
<dbReference type="InterPro" id="IPR011761">
    <property type="entry name" value="ATP-grasp"/>
</dbReference>
<name>A0A1H9HX12_9SPIR</name>
<evidence type="ECO:0000256" key="15">
    <source>
        <dbReference type="PIRSR" id="PIRSR039102-2"/>
    </source>
</evidence>
<comment type="function">
    <text evidence="13">Cell wall formation.</text>
</comment>
<feature type="binding site" evidence="15">
    <location>
        <begin position="183"/>
        <end position="185"/>
    </location>
    <ligand>
        <name>ATP</name>
        <dbReference type="ChEBI" id="CHEBI:30616"/>
    </ligand>
</feature>
<feature type="binding site" evidence="16">
    <location>
        <position position="313"/>
    </location>
    <ligand>
        <name>Mg(2+)</name>
        <dbReference type="ChEBI" id="CHEBI:18420"/>
        <label>1</label>
    </ligand>
</feature>
<dbReference type="NCBIfam" id="TIGR01205">
    <property type="entry name" value="D_ala_D_alaTIGR"/>
    <property type="match status" value="1"/>
</dbReference>
<keyword evidence="20" id="KW-1185">Reference proteome</keyword>
<keyword evidence="7 16" id="KW-0460">Magnesium</keyword>
<dbReference type="InterPro" id="IPR016185">
    <property type="entry name" value="PreATP-grasp_dom_sf"/>
</dbReference>
<keyword evidence="10 16" id="KW-0464">Manganese</keyword>
<feature type="active site" evidence="14">
    <location>
        <position position="13"/>
    </location>
</feature>
<evidence type="ECO:0000256" key="3">
    <source>
        <dbReference type="ARBA" id="ARBA00022598"/>
    </source>
</evidence>
<dbReference type="SUPFAM" id="SSF52440">
    <property type="entry name" value="PreATP-grasp domain"/>
    <property type="match status" value="1"/>
</dbReference>
<feature type="domain" description="ATP-grasp" evidence="18">
    <location>
        <begin position="140"/>
        <end position="360"/>
    </location>
</feature>
<dbReference type="NCBIfam" id="NF002528">
    <property type="entry name" value="PRK01966.1-4"/>
    <property type="match status" value="1"/>
</dbReference>
<dbReference type="Pfam" id="PF01820">
    <property type="entry name" value="Dala_Dala_lig_N"/>
    <property type="match status" value="1"/>
</dbReference>
<dbReference type="EMBL" id="FOFU01000008">
    <property type="protein sequence ID" value="SEQ66772.1"/>
    <property type="molecule type" value="Genomic_DNA"/>
</dbReference>
<dbReference type="InterPro" id="IPR013815">
    <property type="entry name" value="ATP_grasp_subdomain_1"/>
</dbReference>
<feature type="active site" evidence="14">
    <location>
        <position position="191"/>
    </location>
</feature>
<keyword evidence="9 13" id="KW-0573">Peptidoglycan synthesis</keyword>
<proteinExistence type="inferred from homology"/>
<evidence type="ECO:0000256" key="1">
    <source>
        <dbReference type="ARBA" id="ARBA00001936"/>
    </source>
</evidence>
<dbReference type="PIRSF" id="PIRSF039102">
    <property type="entry name" value="Ddl/VanB"/>
    <property type="match status" value="1"/>
</dbReference>
<dbReference type="InterPro" id="IPR005905">
    <property type="entry name" value="D_ala_D_ala"/>
</dbReference>
<feature type="binding site" evidence="15">
    <location>
        <begin position="191"/>
        <end position="192"/>
    </location>
    <ligand>
        <name>ATP</name>
        <dbReference type="ChEBI" id="CHEBI:30616"/>
    </ligand>
</feature>
<dbReference type="Proteomes" id="UP000182360">
    <property type="component" value="Unassembled WGS sequence"/>
</dbReference>
<evidence type="ECO:0000256" key="12">
    <source>
        <dbReference type="ARBA" id="ARBA00047614"/>
    </source>
</evidence>
<dbReference type="GO" id="GO:0009252">
    <property type="term" value="P:peptidoglycan biosynthetic process"/>
    <property type="evidence" value="ECO:0007669"/>
    <property type="project" value="UniProtKB-UniRule"/>
</dbReference>
<dbReference type="SUPFAM" id="SSF56059">
    <property type="entry name" value="Glutathione synthetase ATP-binding domain-like"/>
    <property type="match status" value="1"/>
</dbReference>
<feature type="binding site" evidence="15">
    <location>
        <position position="136"/>
    </location>
    <ligand>
        <name>ATP</name>
        <dbReference type="ChEBI" id="CHEBI:30616"/>
    </ligand>
</feature>
<keyword evidence="3 13" id="KW-0436">Ligase</keyword>
<evidence type="ECO:0000256" key="17">
    <source>
        <dbReference type="PROSITE-ProRule" id="PRU00409"/>
    </source>
</evidence>
<dbReference type="RefSeq" id="WP_074644587.1">
    <property type="nucleotide sequence ID" value="NZ_AP025286.1"/>
</dbReference>
<keyword evidence="6 17" id="KW-0067">ATP-binding</keyword>
<dbReference type="InterPro" id="IPR011127">
    <property type="entry name" value="Dala_Dala_lig_N"/>
</dbReference>
<gene>
    <name evidence="13" type="primary">ddl</name>
    <name evidence="19" type="ORF">SAMN04487977_10813</name>
</gene>
<reference evidence="19 20" key="1">
    <citation type="submission" date="2016-10" db="EMBL/GenBank/DDBJ databases">
        <authorList>
            <person name="de Groot N.N."/>
        </authorList>
    </citation>
    <scope>NUCLEOTIDE SEQUENCE [LARGE SCALE GENOMIC DNA]</scope>
    <source>
        <strain evidence="19 20">B25</strain>
    </source>
</reference>
<dbReference type="GO" id="GO:0008360">
    <property type="term" value="P:regulation of cell shape"/>
    <property type="evidence" value="ECO:0007669"/>
    <property type="project" value="UniProtKB-KW"/>
</dbReference>
<comment type="cofactor">
    <cofactor evidence="1">
        <name>Mn(2+)</name>
        <dbReference type="ChEBI" id="CHEBI:29035"/>
    </cofactor>
</comment>
<organism evidence="19 20">
    <name type="scientific">Treponema bryantii</name>
    <dbReference type="NCBI Taxonomy" id="163"/>
    <lineage>
        <taxon>Bacteria</taxon>
        <taxon>Pseudomonadati</taxon>
        <taxon>Spirochaetota</taxon>
        <taxon>Spirochaetia</taxon>
        <taxon>Spirochaetales</taxon>
        <taxon>Treponemataceae</taxon>
        <taxon>Treponema</taxon>
    </lineage>
</organism>
<evidence type="ECO:0000256" key="6">
    <source>
        <dbReference type="ARBA" id="ARBA00022840"/>
    </source>
</evidence>
<dbReference type="Gene3D" id="3.30.1490.20">
    <property type="entry name" value="ATP-grasp fold, A domain"/>
    <property type="match status" value="1"/>
</dbReference>
<comment type="subcellular location">
    <subcellularLocation>
        <location evidence="13">Cytoplasm</location>
    </subcellularLocation>
</comment>
<dbReference type="GO" id="GO:0046872">
    <property type="term" value="F:metal ion binding"/>
    <property type="evidence" value="ECO:0007669"/>
    <property type="project" value="UniProtKB-KW"/>
</dbReference>
<comment type="similarity">
    <text evidence="2 13">Belongs to the D-alanine--D-alanine ligase family.</text>
</comment>
<evidence type="ECO:0000256" key="13">
    <source>
        <dbReference type="HAMAP-Rule" id="MF_00047"/>
    </source>
</evidence>
<keyword evidence="13" id="KW-0963">Cytoplasm</keyword>
<dbReference type="Gene3D" id="3.40.50.20">
    <property type="match status" value="1"/>
</dbReference>
<evidence type="ECO:0000256" key="8">
    <source>
        <dbReference type="ARBA" id="ARBA00022960"/>
    </source>
</evidence>
<dbReference type="InterPro" id="IPR000291">
    <property type="entry name" value="D-Ala_lig_Van_CS"/>
</dbReference>
<dbReference type="PROSITE" id="PS00843">
    <property type="entry name" value="DALA_DALA_LIGASE_1"/>
    <property type="match status" value="1"/>
</dbReference>
<evidence type="ECO:0000256" key="5">
    <source>
        <dbReference type="ARBA" id="ARBA00022741"/>
    </source>
</evidence>
<evidence type="ECO:0000313" key="19">
    <source>
        <dbReference type="EMBL" id="SEQ66772.1"/>
    </source>
</evidence>
<dbReference type="PROSITE" id="PS50975">
    <property type="entry name" value="ATP_GRASP"/>
    <property type="match status" value="1"/>
</dbReference>
<evidence type="ECO:0000256" key="9">
    <source>
        <dbReference type="ARBA" id="ARBA00022984"/>
    </source>
</evidence>
<dbReference type="InterPro" id="IPR011095">
    <property type="entry name" value="Dala_Dala_lig_C"/>
</dbReference>
<dbReference type="UniPathway" id="UPA00219"/>
<dbReference type="AlphaFoldDB" id="A0A1H9HX12"/>
<feature type="binding site" evidence="16">
    <location>
        <position position="329"/>
    </location>
    <ligand>
        <name>Mg(2+)</name>
        <dbReference type="ChEBI" id="CHEBI:18420"/>
        <label>2</label>
    </ligand>
</feature>
<keyword evidence="8 13" id="KW-0133">Cell shape</keyword>
<dbReference type="PROSITE" id="PS00844">
    <property type="entry name" value="DALA_DALA_LIGASE_2"/>
    <property type="match status" value="1"/>
</dbReference>
<dbReference type="GO" id="GO:0005829">
    <property type="term" value="C:cytosol"/>
    <property type="evidence" value="ECO:0007669"/>
    <property type="project" value="TreeGrafter"/>
</dbReference>
<dbReference type="STRING" id="163.SAMN04487775_10391"/>
<dbReference type="EC" id="6.3.2.4" evidence="13"/>
<keyword evidence="4 16" id="KW-0479">Metal-binding</keyword>
<feature type="binding site" evidence="16">
    <location>
        <position position="327"/>
    </location>
    <ligand>
        <name>Mg(2+)</name>
        <dbReference type="ChEBI" id="CHEBI:18420"/>
        <label>2</label>
    </ligand>
</feature>
<evidence type="ECO:0000256" key="2">
    <source>
        <dbReference type="ARBA" id="ARBA00010871"/>
    </source>
</evidence>
<evidence type="ECO:0000256" key="4">
    <source>
        <dbReference type="ARBA" id="ARBA00022723"/>
    </source>
</evidence>
<evidence type="ECO:0000256" key="7">
    <source>
        <dbReference type="ARBA" id="ARBA00022842"/>
    </source>
</evidence>
<dbReference type="GO" id="GO:0005524">
    <property type="term" value="F:ATP binding"/>
    <property type="evidence" value="ECO:0007669"/>
    <property type="project" value="UniProtKB-UniRule"/>
</dbReference>
<accession>A0A1H9HX12</accession>
<evidence type="ECO:0000259" key="18">
    <source>
        <dbReference type="PROSITE" id="PS50975"/>
    </source>
</evidence>
<feature type="binding site" evidence="16">
    <location>
        <position position="327"/>
    </location>
    <ligand>
        <name>Mg(2+)</name>
        <dbReference type="ChEBI" id="CHEBI:18420"/>
        <label>1</label>
    </ligand>
</feature>
<evidence type="ECO:0000256" key="14">
    <source>
        <dbReference type="PIRSR" id="PIRSR039102-1"/>
    </source>
</evidence>
<evidence type="ECO:0000256" key="16">
    <source>
        <dbReference type="PIRSR" id="PIRSR039102-3"/>
    </source>
</evidence>
<evidence type="ECO:0000256" key="11">
    <source>
        <dbReference type="ARBA" id="ARBA00023316"/>
    </source>
</evidence>
<comment type="pathway">
    <text evidence="13">Cell wall biogenesis; peptidoglycan biosynthesis.</text>
</comment>
<comment type="catalytic activity">
    <reaction evidence="12 13">
        <text>2 D-alanine + ATP = D-alanyl-D-alanine + ADP + phosphate + H(+)</text>
        <dbReference type="Rhea" id="RHEA:11224"/>
        <dbReference type="ChEBI" id="CHEBI:15378"/>
        <dbReference type="ChEBI" id="CHEBI:30616"/>
        <dbReference type="ChEBI" id="CHEBI:43474"/>
        <dbReference type="ChEBI" id="CHEBI:57416"/>
        <dbReference type="ChEBI" id="CHEBI:57822"/>
        <dbReference type="ChEBI" id="CHEBI:456216"/>
        <dbReference type="EC" id="6.3.2.4"/>
    </reaction>
</comment>
<dbReference type="PANTHER" id="PTHR23132:SF25">
    <property type="entry name" value="D-ALANINE--D-ALANINE LIGASE A"/>
    <property type="match status" value="1"/>
</dbReference>
<feature type="binding site" evidence="15">
    <location>
        <begin position="221"/>
        <end position="229"/>
    </location>
    <ligand>
        <name>ATP</name>
        <dbReference type="ChEBI" id="CHEBI:30616"/>
    </ligand>
</feature>
<dbReference type="Pfam" id="PF07478">
    <property type="entry name" value="Dala_Dala_lig_C"/>
    <property type="match status" value="1"/>
</dbReference>